<dbReference type="AlphaFoldDB" id="K1PTU2"/>
<sequence>MGMLFVSIEWKMKLLTWLCFGFSSTVVAGITLTVSPSNDVEVNQTVTLTCQLDPNPYPPVIVAFANNFTDILCSLEYSNGKCINTSDACLTGYNASFHNETLYSLQVPVSWNWNGLSLYCQNLTSKSNSVLLDVKGFNYIGHRQDVITRELRQTFGDS</sequence>
<dbReference type="InParanoid" id="K1PTU2"/>
<name>K1PTU2_MAGGI</name>
<reference evidence="1" key="1">
    <citation type="journal article" date="2012" name="Nature">
        <title>The oyster genome reveals stress adaptation and complexity of shell formation.</title>
        <authorList>
            <person name="Zhang G."/>
            <person name="Fang X."/>
            <person name="Guo X."/>
            <person name="Li L."/>
            <person name="Luo R."/>
            <person name="Xu F."/>
            <person name="Yang P."/>
            <person name="Zhang L."/>
            <person name="Wang X."/>
            <person name="Qi H."/>
            <person name="Xiong Z."/>
            <person name="Que H."/>
            <person name="Xie Y."/>
            <person name="Holland P.W."/>
            <person name="Paps J."/>
            <person name="Zhu Y."/>
            <person name="Wu F."/>
            <person name="Chen Y."/>
            <person name="Wang J."/>
            <person name="Peng C."/>
            <person name="Meng J."/>
            <person name="Yang L."/>
            <person name="Liu J."/>
            <person name="Wen B."/>
            <person name="Zhang N."/>
            <person name="Huang Z."/>
            <person name="Zhu Q."/>
            <person name="Feng Y."/>
            <person name="Mount A."/>
            <person name="Hedgecock D."/>
            <person name="Xu Z."/>
            <person name="Liu Y."/>
            <person name="Domazet-Loso T."/>
            <person name="Du Y."/>
            <person name="Sun X."/>
            <person name="Zhang S."/>
            <person name="Liu B."/>
            <person name="Cheng P."/>
            <person name="Jiang X."/>
            <person name="Li J."/>
            <person name="Fan D."/>
            <person name="Wang W."/>
            <person name="Fu W."/>
            <person name="Wang T."/>
            <person name="Wang B."/>
            <person name="Zhang J."/>
            <person name="Peng Z."/>
            <person name="Li Y."/>
            <person name="Li N."/>
            <person name="Wang J."/>
            <person name="Chen M."/>
            <person name="He Y."/>
            <person name="Tan F."/>
            <person name="Song X."/>
            <person name="Zheng Q."/>
            <person name="Huang R."/>
            <person name="Yang H."/>
            <person name="Du X."/>
            <person name="Chen L."/>
            <person name="Yang M."/>
            <person name="Gaffney P.M."/>
            <person name="Wang S."/>
            <person name="Luo L."/>
            <person name="She Z."/>
            <person name="Ming Y."/>
            <person name="Huang W."/>
            <person name="Zhang S."/>
            <person name="Huang B."/>
            <person name="Zhang Y."/>
            <person name="Qu T."/>
            <person name="Ni P."/>
            <person name="Miao G."/>
            <person name="Wang J."/>
            <person name="Wang Q."/>
            <person name="Steinberg C.E."/>
            <person name="Wang H."/>
            <person name="Li N."/>
            <person name="Qian L."/>
            <person name="Zhang G."/>
            <person name="Li Y."/>
            <person name="Yang H."/>
            <person name="Liu X."/>
            <person name="Wang J."/>
            <person name="Yin Y."/>
            <person name="Wang J."/>
        </authorList>
    </citation>
    <scope>NUCLEOTIDE SEQUENCE [LARGE SCALE GENOMIC DNA]</scope>
    <source>
        <strain evidence="1">05x7-T-G4-1.051#20</strain>
    </source>
</reference>
<proteinExistence type="predicted"/>
<accession>K1PTU2</accession>
<evidence type="ECO:0008006" key="2">
    <source>
        <dbReference type="Google" id="ProtNLM"/>
    </source>
</evidence>
<evidence type="ECO:0000313" key="1">
    <source>
        <dbReference type="EMBL" id="EKC27697.1"/>
    </source>
</evidence>
<dbReference type="EMBL" id="JH817588">
    <property type="protein sequence ID" value="EKC27697.1"/>
    <property type="molecule type" value="Genomic_DNA"/>
</dbReference>
<organism evidence="1">
    <name type="scientific">Magallana gigas</name>
    <name type="common">Pacific oyster</name>
    <name type="synonym">Crassostrea gigas</name>
    <dbReference type="NCBI Taxonomy" id="29159"/>
    <lineage>
        <taxon>Eukaryota</taxon>
        <taxon>Metazoa</taxon>
        <taxon>Spiralia</taxon>
        <taxon>Lophotrochozoa</taxon>
        <taxon>Mollusca</taxon>
        <taxon>Bivalvia</taxon>
        <taxon>Autobranchia</taxon>
        <taxon>Pteriomorphia</taxon>
        <taxon>Ostreida</taxon>
        <taxon>Ostreoidea</taxon>
        <taxon>Ostreidae</taxon>
        <taxon>Magallana</taxon>
    </lineage>
</organism>
<dbReference type="HOGENOM" id="CLU_1671032_0_0_1"/>
<protein>
    <recommendedName>
        <fullName evidence="2">Ig-like domain-containing protein</fullName>
    </recommendedName>
</protein>
<gene>
    <name evidence="1" type="ORF">CGI_10013852</name>
</gene>